<sequence>MRPCTIEPVTSLEERASLFDAVLSPSFGPEELPPRDRFLAWTSGDDLEVLLATDAETGETLGCAVVALGQGTDVMALLAWLAVRPGERGSGTGGALLDAAIDAARAGGAHLLLAEVEDPRKHAASADHGNPWRRLGFYARHGLVILDVPYFQPAIAPGQERVRDMLLLAAVLRDGADSPTVLRPALVTFLEAYVPRLDGTDPEHDALLAAAAEVTAEPLADALERAGH</sequence>
<dbReference type="AlphaFoldDB" id="A0A2A9EEZ0"/>
<dbReference type="Proteomes" id="UP000221394">
    <property type="component" value="Unassembled WGS sequence"/>
</dbReference>
<dbReference type="Pfam" id="PF00583">
    <property type="entry name" value="Acetyltransf_1"/>
    <property type="match status" value="1"/>
</dbReference>
<dbReference type="EMBL" id="PDJH01000001">
    <property type="protein sequence ID" value="PFG36790.1"/>
    <property type="molecule type" value="Genomic_DNA"/>
</dbReference>
<protein>
    <submittedName>
        <fullName evidence="2">Acetyltransferase (GNAT) family protein</fullName>
    </submittedName>
</protein>
<accession>A0A2A9EEZ0</accession>
<dbReference type="SUPFAM" id="SSF55729">
    <property type="entry name" value="Acyl-CoA N-acyltransferases (Nat)"/>
    <property type="match status" value="1"/>
</dbReference>
<evidence type="ECO:0000259" key="1">
    <source>
        <dbReference type="PROSITE" id="PS51186"/>
    </source>
</evidence>
<evidence type="ECO:0000313" key="2">
    <source>
        <dbReference type="EMBL" id="PFG36790.1"/>
    </source>
</evidence>
<evidence type="ECO:0000313" key="3">
    <source>
        <dbReference type="Proteomes" id="UP000221394"/>
    </source>
</evidence>
<dbReference type="GO" id="GO:0016747">
    <property type="term" value="F:acyltransferase activity, transferring groups other than amino-acyl groups"/>
    <property type="evidence" value="ECO:0007669"/>
    <property type="project" value="InterPro"/>
</dbReference>
<name>A0A2A9EEZ0_9MICO</name>
<comment type="caution">
    <text evidence="2">The sequence shown here is derived from an EMBL/GenBank/DDBJ whole genome shotgun (WGS) entry which is preliminary data.</text>
</comment>
<gene>
    <name evidence="2" type="ORF">ATL41_1529</name>
</gene>
<keyword evidence="3" id="KW-1185">Reference proteome</keyword>
<keyword evidence="2" id="KW-0808">Transferase</keyword>
<dbReference type="RefSeq" id="WP_098457935.1">
    <property type="nucleotide sequence ID" value="NZ_PDJH01000001.1"/>
</dbReference>
<dbReference type="Gene3D" id="3.40.630.30">
    <property type="match status" value="1"/>
</dbReference>
<organism evidence="2 3">
    <name type="scientific">Flavimobilis soli</name>
    <dbReference type="NCBI Taxonomy" id="442709"/>
    <lineage>
        <taxon>Bacteria</taxon>
        <taxon>Bacillati</taxon>
        <taxon>Actinomycetota</taxon>
        <taxon>Actinomycetes</taxon>
        <taxon>Micrococcales</taxon>
        <taxon>Jonesiaceae</taxon>
        <taxon>Flavimobilis</taxon>
    </lineage>
</organism>
<dbReference type="InterPro" id="IPR016181">
    <property type="entry name" value="Acyl_CoA_acyltransferase"/>
</dbReference>
<proteinExistence type="predicted"/>
<dbReference type="OrthoDB" id="3729649at2"/>
<dbReference type="PROSITE" id="PS51186">
    <property type="entry name" value="GNAT"/>
    <property type="match status" value="1"/>
</dbReference>
<reference evidence="2 3" key="1">
    <citation type="submission" date="2017-10" db="EMBL/GenBank/DDBJ databases">
        <title>Sequencing the genomes of 1000 actinobacteria strains.</title>
        <authorList>
            <person name="Klenk H.-P."/>
        </authorList>
    </citation>
    <scope>NUCLEOTIDE SEQUENCE [LARGE SCALE GENOMIC DNA]</scope>
    <source>
        <strain evidence="2 3">DSM 21574</strain>
    </source>
</reference>
<dbReference type="InterPro" id="IPR000182">
    <property type="entry name" value="GNAT_dom"/>
</dbReference>
<feature type="domain" description="N-acetyltransferase" evidence="1">
    <location>
        <begin position="4"/>
        <end position="155"/>
    </location>
</feature>